<dbReference type="GO" id="GO:0005839">
    <property type="term" value="C:proteasome core complex"/>
    <property type="evidence" value="ECO:0007669"/>
    <property type="project" value="InterPro"/>
</dbReference>
<dbReference type="Proteomes" id="UP000295252">
    <property type="component" value="Chromosome IX"/>
</dbReference>
<evidence type="ECO:0000313" key="2">
    <source>
        <dbReference type="Proteomes" id="UP000295252"/>
    </source>
</evidence>
<accession>A0A068U2J6</accession>
<dbReference type="InterPro" id="IPR001353">
    <property type="entry name" value="Proteasome_sua/b"/>
</dbReference>
<dbReference type="SUPFAM" id="SSF56235">
    <property type="entry name" value="N-terminal nucleophile aminohydrolases (Ntn hydrolases)"/>
    <property type="match status" value="1"/>
</dbReference>
<reference evidence="2" key="1">
    <citation type="journal article" date="2014" name="Science">
        <title>The coffee genome provides insight into the convergent evolution of caffeine biosynthesis.</title>
        <authorList>
            <person name="Denoeud F."/>
            <person name="Carretero-Paulet L."/>
            <person name="Dereeper A."/>
            <person name="Droc G."/>
            <person name="Guyot R."/>
            <person name="Pietrella M."/>
            <person name="Zheng C."/>
            <person name="Alberti A."/>
            <person name="Anthony F."/>
            <person name="Aprea G."/>
            <person name="Aury J.M."/>
            <person name="Bento P."/>
            <person name="Bernard M."/>
            <person name="Bocs S."/>
            <person name="Campa C."/>
            <person name="Cenci A."/>
            <person name="Combes M.C."/>
            <person name="Crouzillat D."/>
            <person name="Da Silva C."/>
            <person name="Daddiego L."/>
            <person name="De Bellis F."/>
            <person name="Dussert S."/>
            <person name="Garsmeur O."/>
            <person name="Gayraud T."/>
            <person name="Guignon V."/>
            <person name="Jahn K."/>
            <person name="Jamilloux V."/>
            <person name="Joet T."/>
            <person name="Labadie K."/>
            <person name="Lan T."/>
            <person name="Leclercq J."/>
            <person name="Lepelley M."/>
            <person name="Leroy T."/>
            <person name="Li L.T."/>
            <person name="Librado P."/>
            <person name="Lopez L."/>
            <person name="Munoz A."/>
            <person name="Noel B."/>
            <person name="Pallavicini A."/>
            <person name="Perrotta G."/>
            <person name="Poncet V."/>
            <person name="Pot D."/>
            <person name="Priyono X."/>
            <person name="Rigoreau M."/>
            <person name="Rouard M."/>
            <person name="Rozas J."/>
            <person name="Tranchant-Dubreuil C."/>
            <person name="VanBuren R."/>
            <person name="Zhang Q."/>
            <person name="Andrade A.C."/>
            <person name="Argout X."/>
            <person name="Bertrand B."/>
            <person name="de Kochko A."/>
            <person name="Graziosi G."/>
            <person name="Henry R.J."/>
            <person name="Jayarama X."/>
            <person name="Ming R."/>
            <person name="Nagai C."/>
            <person name="Rounsley S."/>
            <person name="Sankoff D."/>
            <person name="Giuliano G."/>
            <person name="Albert V.A."/>
            <person name="Wincker P."/>
            <person name="Lashermes P."/>
        </authorList>
    </citation>
    <scope>NUCLEOTIDE SEQUENCE [LARGE SCALE GENOMIC DNA]</scope>
    <source>
        <strain evidence="2">cv. DH200-94</strain>
    </source>
</reference>
<protein>
    <submittedName>
        <fullName evidence="1">Uncharacterized protein</fullName>
    </submittedName>
</protein>
<keyword evidence="2" id="KW-1185">Reference proteome</keyword>
<gene>
    <name evidence="1" type="ORF">GSCOC_T00040168001</name>
</gene>
<dbReference type="GO" id="GO:0051603">
    <property type="term" value="P:proteolysis involved in protein catabolic process"/>
    <property type="evidence" value="ECO:0007669"/>
    <property type="project" value="InterPro"/>
</dbReference>
<dbReference type="EMBL" id="HG739092">
    <property type="protein sequence ID" value="CDP02701.1"/>
    <property type="molecule type" value="Genomic_DNA"/>
</dbReference>
<sequence>MKIATLRGNTEIFLLNALEFNGFQKETIQLVKPAKGTTTLAFMFRNGWGWGAKKRGNMKPPQSVGKIIEINPYMVDTMAGGDADCQFWHRNLGIKPANRRTISVAGALKLLVSCIPAMARDLIGCSLQGPGLYYADSECGWLTGTVVSVGSGSPCAYGVLDGGYRFDICLLKQQLGWPDPPFTMPHSEMAPVVMVSVVCLYLRSIFLLLSGEAMMLENFTAHIILSSKR</sequence>
<dbReference type="InterPro" id="IPR029055">
    <property type="entry name" value="Ntn_hydrolases_N"/>
</dbReference>
<name>A0A068U2J6_COFCA</name>
<proteinExistence type="predicted"/>
<dbReference type="STRING" id="49390.A0A068U2J6"/>
<dbReference type="Gene3D" id="3.60.20.10">
    <property type="entry name" value="Glutamine Phosphoribosylpyrophosphate, subunit 1, domain 1"/>
    <property type="match status" value="1"/>
</dbReference>
<evidence type="ECO:0000313" key="1">
    <source>
        <dbReference type="EMBL" id="CDP02701.1"/>
    </source>
</evidence>
<dbReference type="InParanoid" id="A0A068U2J6"/>
<organism evidence="1 2">
    <name type="scientific">Coffea canephora</name>
    <name type="common">Robusta coffee</name>
    <dbReference type="NCBI Taxonomy" id="49390"/>
    <lineage>
        <taxon>Eukaryota</taxon>
        <taxon>Viridiplantae</taxon>
        <taxon>Streptophyta</taxon>
        <taxon>Embryophyta</taxon>
        <taxon>Tracheophyta</taxon>
        <taxon>Spermatophyta</taxon>
        <taxon>Magnoliopsida</taxon>
        <taxon>eudicotyledons</taxon>
        <taxon>Gunneridae</taxon>
        <taxon>Pentapetalae</taxon>
        <taxon>asterids</taxon>
        <taxon>lamiids</taxon>
        <taxon>Gentianales</taxon>
        <taxon>Rubiaceae</taxon>
        <taxon>Ixoroideae</taxon>
        <taxon>Gardenieae complex</taxon>
        <taxon>Bertiereae - Coffeeae clade</taxon>
        <taxon>Coffeeae</taxon>
        <taxon>Coffea</taxon>
    </lineage>
</organism>
<dbReference type="PhylomeDB" id="A0A068U2J6"/>
<dbReference type="AlphaFoldDB" id="A0A068U2J6"/>
<dbReference type="Gramene" id="CDP02701">
    <property type="protein sequence ID" value="CDP02701"/>
    <property type="gene ID" value="GSCOC_T00040168001"/>
</dbReference>
<dbReference type="Pfam" id="PF00227">
    <property type="entry name" value="Proteasome"/>
    <property type="match status" value="1"/>
</dbReference>